<comment type="caution">
    <text evidence="1">The sequence shown here is derived from an EMBL/GenBank/DDBJ whole genome shotgun (WGS) entry which is preliminary data.</text>
</comment>
<evidence type="ECO:0000313" key="2">
    <source>
        <dbReference type="Proteomes" id="UP000054826"/>
    </source>
</evidence>
<dbReference type="AlphaFoldDB" id="A0A0V1GDE9"/>
<proteinExistence type="predicted"/>
<name>A0A0V1GDE9_TRIPS</name>
<accession>A0A0V1GDE9</accession>
<evidence type="ECO:0000313" key="1">
    <source>
        <dbReference type="EMBL" id="KRY96130.1"/>
    </source>
</evidence>
<gene>
    <name evidence="1" type="ORF">T4C_688</name>
</gene>
<dbReference type="Proteomes" id="UP000054826">
    <property type="component" value="Unassembled WGS sequence"/>
</dbReference>
<organism evidence="1 2">
    <name type="scientific">Trichinella pseudospiralis</name>
    <name type="common">Parasitic roundworm</name>
    <dbReference type="NCBI Taxonomy" id="6337"/>
    <lineage>
        <taxon>Eukaryota</taxon>
        <taxon>Metazoa</taxon>
        <taxon>Ecdysozoa</taxon>
        <taxon>Nematoda</taxon>
        <taxon>Enoplea</taxon>
        <taxon>Dorylaimia</taxon>
        <taxon>Trichinellida</taxon>
        <taxon>Trichinellidae</taxon>
        <taxon>Trichinella</taxon>
    </lineage>
</organism>
<sequence length="33" mass="3681">MAPECSHCLWKAGVLSLDLGFCSESIDTHFVHF</sequence>
<reference evidence="1 2" key="1">
    <citation type="submission" date="2015-01" db="EMBL/GenBank/DDBJ databases">
        <title>Evolution of Trichinella species and genotypes.</title>
        <authorList>
            <person name="Korhonen P.K."/>
            <person name="Edoardo P."/>
            <person name="Giuseppe L.R."/>
            <person name="Gasser R.B."/>
        </authorList>
    </citation>
    <scope>NUCLEOTIDE SEQUENCE [LARGE SCALE GENOMIC DNA]</scope>
    <source>
        <strain evidence="1">ISS176</strain>
    </source>
</reference>
<dbReference type="EMBL" id="JYDV01003723">
    <property type="protein sequence ID" value="KRY96130.1"/>
    <property type="molecule type" value="Genomic_DNA"/>
</dbReference>
<protein>
    <submittedName>
        <fullName evidence="1">Uncharacterized protein</fullName>
    </submittedName>
</protein>